<dbReference type="Proteomes" id="UP000636709">
    <property type="component" value="Unassembled WGS sequence"/>
</dbReference>
<dbReference type="EMBL" id="JACEFO010000592">
    <property type="protein sequence ID" value="KAF8762980.1"/>
    <property type="molecule type" value="Genomic_DNA"/>
</dbReference>
<name>A0A835FKH2_9POAL</name>
<gene>
    <name evidence="1" type="ORF">HU200_008827</name>
</gene>
<keyword evidence="2" id="KW-1185">Reference proteome</keyword>
<evidence type="ECO:0000313" key="1">
    <source>
        <dbReference type="EMBL" id="KAF8762980.1"/>
    </source>
</evidence>
<accession>A0A835FKH2</accession>
<dbReference type="PANTHER" id="PTHR33115">
    <property type="entry name" value="ARM REPEAT SUPERFAMILY PROTEIN"/>
    <property type="match status" value="1"/>
</dbReference>
<dbReference type="PANTHER" id="PTHR33115:SF22">
    <property type="entry name" value="OS12G0449900 PROTEIN"/>
    <property type="match status" value="1"/>
</dbReference>
<sequence>MRLYDHDFGNEGGANQKPALQVLYGLVVAQGMLFVYKTIHALGTRNKLAEFAASKIDTVDQELLAEYLEETIAGCEKDPSLPPIVGTGSPYSNKVREHTMRIVALQFPGVIECISSVLELEVPSADEECSERRKKQRDRSRVGLLTEAANTIQQLAVIKDNRRIMRKAVIPKFAMSLLKLHTRDDDHGAIGMSLLKRQTANGRCRRRDRLQLLLLVLEEKYKRWW</sequence>
<evidence type="ECO:0000313" key="2">
    <source>
        <dbReference type="Proteomes" id="UP000636709"/>
    </source>
</evidence>
<comment type="caution">
    <text evidence="1">The sequence shown here is derived from an EMBL/GenBank/DDBJ whole genome shotgun (WGS) entry which is preliminary data.</text>
</comment>
<reference evidence="1" key="1">
    <citation type="submission" date="2020-07" db="EMBL/GenBank/DDBJ databases">
        <title>Genome sequence and genetic diversity analysis of an under-domesticated orphan crop, white fonio (Digitaria exilis).</title>
        <authorList>
            <person name="Bennetzen J.L."/>
            <person name="Chen S."/>
            <person name="Ma X."/>
            <person name="Wang X."/>
            <person name="Yssel A.E.J."/>
            <person name="Chaluvadi S.R."/>
            <person name="Johnson M."/>
            <person name="Gangashetty P."/>
            <person name="Hamidou F."/>
            <person name="Sanogo M.D."/>
            <person name="Zwaenepoel A."/>
            <person name="Wallace J."/>
            <person name="Van De Peer Y."/>
            <person name="Van Deynze A."/>
        </authorList>
    </citation>
    <scope>NUCLEOTIDE SEQUENCE</scope>
    <source>
        <tissue evidence="1">Leaves</tissue>
    </source>
</reference>
<protein>
    <submittedName>
        <fullName evidence="1">Uncharacterized protein</fullName>
    </submittedName>
</protein>
<organism evidence="1 2">
    <name type="scientific">Digitaria exilis</name>
    <dbReference type="NCBI Taxonomy" id="1010633"/>
    <lineage>
        <taxon>Eukaryota</taxon>
        <taxon>Viridiplantae</taxon>
        <taxon>Streptophyta</taxon>
        <taxon>Embryophyta</taxon>
        <taxon>Tracheophyta</taxon>
        <taxon>Spermatophyta</taxon>
        <taxon>Magnoliopsida</taxon>
        <taxon>Liliopsida</taxon>
        <taxon>Poales</taxon>
        <taxon>Poaceae</taxon>
        <taxon>PACMAD clade</taxon>
        <taxon>Panicoideae</taxon>
        <taxon>Panicodae</taxon>
        <taxon>Paniceae</taxon>
        <taxon>Anthephorinae</taxon>
        <taxon>Digitaria</taxon>
    </lineage>
</organism>
<dbReference type="AlphaFoldDB" id="A0A835FKH2"/>
<proteinExistence type="predicted"/>